<sequence length="189" mass="19874">MMLDPAWFDISPLSWQAIGVTLLAGSIVGLERQLRGKPAGIRTSILITMGTYLFVALSLPLGHSVLESSPLVGQVVTDPSRIIGQVVTGIGFLGAGVMLTREGIVVGVTSAATIWVLAAIGVATGLGHYQVAIWLSVVVVGVLTGVDTLENASSALRRGVHRTTKDWISRKTAKDLDESQDSEPDEGSK</sequence>
<reference evidence="9 10" key="1">
    <citation type="submission" date="2023-07" db="EMBL/GenBank/DDBJ databases">
        <title>Sorghum-associated microbial communities from plants grown in Nebraska, USA.</title>
        <authorList>
            <person name="Schachtman D."/>
        </authorList>
    </citation>
    <scope>NUCLEOTIDE SEQUENCE [LARGE SCALE GENOMIC DNA]</scope>
    <source>
        <strain evidence="9 10">4138</strain>
    </source>
</reference>
<organism evidence="9 10">
    <name type="scientific">Rheinheimera soli</name>
    <dbReference type="NCBI Taxonomy" id="443616"/>
    <lineage>
        <taxon>Bacteria</taxon>
        <taxon>Pseudomonadati</taxon>
        <taxon>Pseudomonadota</taxon>
        <taxon>Gammaproteobacteria</taxon>
        <taxon>Chromatiales</taxon>
        <taxon>Chromatiaceae</taxon>
        <taxon>Rheinheimera</taxon>
    </lineage>
</organism>
<dbReference type="Pfam" id="PF02308">
    <property type="entry name" value="MgtC"/>
    <property type="match status" value="1"/>
</dbReference>
<keyword evidence="6 7" id="KW-0472">Membrane</keyword>
<keyword evidence="4 7" id="KW-0812">Transmembrane</keyword>
<dbReference type="EMBL" id="JAVDWR010000006">
    <property type="protein sequence ID" value="MDR7121291.1"/>
    <property type="molecule type" value="Genomic_DNA"/>
</dbReference>
<feature type="transmembrane region" description="Helical" evidence="7">
    <location>
        <begin position="104"/>
        <end position="125"/>
    </location>
</feature>
<dbReference type="PRINTS" id="PR01837">
    <property type="entry name" value="MGTCSAPBPROT"/>
</dbReference>
<evidence type="ECO:0000313" key="10">
    <source>
        <dbReference type="Proteomes" id="UP001257909"/>
    </source>
</evidence>
<keyword evidence="5 7" id="KW-1133">Transmembrane helix</keyword>
<dbReference type="Proteomes" id="UP001257909">
    <property type="component" value="Unassembled WGS sequence"/>
</dbReference>
<evidence type="ECO:0000259" key="8">
    <source>
        <dbReference type="Pfam" id="PF02308"/>
    </source>
</evidence>
<proteinExistence type="inferred from homology"/>
<evidence type="ECO:0000256" key="7">
    <source>
        <dbReference type="RuleBase" id="RU365041"/>
    </source>
</evidence>
<evidence type="ECO:0000256" key="4">
    <source>
        <dbReference type="ARBA" id="ARBA00022692"/>
    </source>
</evidence>
<dbReference type="PANTHER" id="PTHR33778:SF1">
    <property type="entry name" value="MAGNESIUM TRANSPORTER YHID-RELATED"/>
    <property type="match status" value="1"/>
</dbReference>
<keyword evidence="7" id="KW-0997">Cell inner membrane</keyword>
<dbReference type="PANTHER" id="PTHR33778">
    <property type="entry name" value="PROTEIN MGTC"/>
    <property type="match status" value="1"/>
</dbReference>
<evidence type="ECO:0000256" key="6">
    <source>
        <dbReference type="ARBA" id="ARBA00023136"/>
    </source>
</evidence>
<evidence type="ECO:0000256" key="1">
    <source>
        <dbReference type="ARBA" id="ARBA00004651"/>
    </source>
</evidence>
<feature type="transmembrane region" description="Helical" evidence="7">
    <location>
        <begin position="12"/>
        <end position="31"/>
    </location>
</feature>
<comment type="caution">
    <text evidence="9">The sequence shown here is derived from an EMBL/GenBank/DDBJ whole genome shotgun (WGS) entry which is preliminary data.</text>
</comment>
<dbReference type="RefSeq" id="WP_310278171.1">
    <property type="nucleotide sequence ID" value="NZ_JAVDWR010000006.1"/>
</dbReference>
<evidence type="ECO:0000256" key="2">
    <source>
        <dbReference type="ARBA" id="ARBA00009298"/>
    </source>
</evidence>
<feature type="domain" description="MgtC/SapB/SrpB/YhiD N-terminal" evidence="8">
    <location>
        <begin position="19"/>
        <end position="151"/>
    </location>
</feature>
<gene>
    <name evidence="9" type="ORF">J2W69_002233</name>
</gene>
<protein>
    <recommendedName>
        <fullName evidence="7">Protein MgtC</fullName>
    </recommendedName>
</protein>
<keyword evidence="10" id="KW-1185">Reference proteome</keyword>
<keyword evidence="3" id="KW-1003">Cell membrane</keyword>
<feature type="transmembrane region" description="Helical" evidence="7">
    <location>
        <begin position="131"/>
        <end position="149"/>
    </location>
</feature>
<feature type="transmembrane region" description="Helical" evidence="7">
    <location>
        <begin position="43"/>
        <end position="62"/>
    </location>
</feature>
<accession>A0ABU1W003</accession>
<dbReference type="InterPro" id="IPR003416">
    <property type="entry name" value="MgtC/SapB/SrpB/YhiD_fam"/>
</dbReference>
<comment type="similarity">
    <text evidence="2 7">Belongs to the MgtC/SapB family.</text>
</comment>
<feature type="transmembrane region" description="Helical" evidence="7">
    <location>
        <begin position="82"/>
        <end position="99"/>
    </location>
</feature>
<evidence type="ECO:0000256" key="5">
    <source>
        <dbReference type="ARBA" id="ARBA00022989"/>
    </source>
</evidence>
<evidence type="ECO:0000256" key="3">
    <source>
        <dbReference type="ARBA" id="ARBA00022475"/>
    </source>
</evidence>
<evidence type="ECO:0000313" key="9">
    <source>
        <dbReference type="EMBL" id="MDR7121291.1"/>
    </source>
</evidence>
<dbReference type="InterPro" id="IPR049177">
    <property type="entry name" value="MgtC_SapB_SrpB_YhiD_N"/>
</dbReference>
<comment type="subcellular location">
    <subcellularLocation>
        <location evidence="7">Cell inner membrane</location>
        <topology evidence="7">Multi-pass membrane protein</topology>
    </subcellularLocation>
    <subcellularLocation>
        <location evidence="1">Cell membrane</location>
        <topology evidence="1">Multi-pass membrane protein</topology>
    </subcellularLocation>
</comment>
<name>A0ABU1W003_9GAMM</name>